<evidence type="ECO:0000313" key="1">
    <source>
        <dbReference type="EMBL" id="MBB2181878.1"/>
    </source>
</evidence>
<name>A0A839JXC1_9FIRM</name>
<accession>A0A839JXC1</accession>
<evidence type="ECO:0000313" key="2">
    <source>
        <dbReference type="Proteomes" id="UP000574276"/>
    </source>
</evidence>
<dbReference type="AlphaFoldDB" id="A0A839JXC1"/>
<proteinExistence type="predicted"/>
<comment type="caution">
    <text evidence="1">The sequence shown here is derived from an EMBL/GenBank/DDBJ whole genome shotgun (WGS) entry which is preliminary data.</text>
</comment>
<dbReference type="EMBL" id="JACEGA010000001">
    <property type="protein sequence ID" value="MBB2181878.1"/>
    <property type="molecule type" value="Genomic_DNA"/>
</dbReference>
<gene>
    <name evidence="1" type="ORF">H0486_03195</name>
</gene>
<keyword evidence="1" id="KW-0378">Hydrolase</keyword>
<protein>
    <submittedName>
        <fullName evidence="1">Alpha/beta hydrolase</fullName>
    </submittedName>
</protein>
<dbReference type="RefSeq" id="WP_228351619.1">
    <property type="nucleotide sequence ID" value="NZ_JACEGA010000001.1"/>
</dbReference>
<dbReference type="SUPFAM" id="SSF53474">
    <property type="entry name" value="alpha/beta-Hydrolases"/>
    <property type="match status" value="1"/>
</dbReference>
<dbReference type="GO" id="GO:0016787">
    <property type="term" value="F:hydrolase activity"/>
    <property type="evidence" value="ECO:0007669"/>
    <property type="project" value="UniProtKB-KW"/>
</dbReference>
<reference evidence="1 2" key="1">
    <citation type="submission" date="2020-07" db="EMBL/GenBank/DDBJ databases">
        <title>Characterization and genome sequencing of isolate MD1, a novel member within the family Lachnospiraceae.</title>
        <authorList>
            <person name="Rettenmaier R."/>
            <person name="Di Bello L."/>
            <person name="Zinser C."/>
            <person name="Scheitz K."/>
            <person name="Liebl W."/>
            <person name="Zverlov V."/>
        </authorList>
    </citation>
    <scope>NUCLEOTIDE SEQUENCE [LARGE SCALE GENOMIC DNA]</scope>
    <source>
        <strain evidence="1 2">MD1</strain>
    </source>
</reference>
<sequence>MTKKKLAVIFPGIGYHKDKPLLYYASKLVQSLGYDVINIEYHDIPQIKKGDTVMMKKAADIPFVQAQEQLQNVSFADYDDVLFIGKSIGTVVMARYLSEHEINVKQIWYTPIEAAFSYSSQNVVAFIGDEDPWSDVEKIKTMAQAQGIKLYTYPHCSHSLECEVVDRNIANLREVMHITECFITEKGDFRKATIQ</sequence>
<dbReference type="Gene3D" id="3.40.50.1820">
    <property type="entry name" value="alpha/beta hydrolase"/>
    <property type="match status" value="1"/>
</dbReference>
<keyword evidence="2" id="KW-1185">Reference proteome</keyword>
<dbReference type="InterPro" id="IPR029058">
    <property type="entry name" value="AB_hydrolase_fold"/>
</dbReference>
<organism evidence="1 2">
    <name type="scientific">Variimorphobacter saccharofermentans</name>
    <dbReference type="NCBI Taxonomy" id="2755051"/>
    <lineage>
        <taxon>Bacteria</taxon>
        <taxon>Bacillati</taxon>
        <taxon>Bacillota</taxon>
        <taxon>Clostridia</taxon>
        <taxon>Lachnospirales</taxon>
        <taxon>Lachnospiraceae</taxon>
        <taxon>Variimorphobacter</taxon>
    </lineage>
</organism>
<dbReference type="Proteomes" id="UP000574276">
    <property type="component" value="Unassembled WGS sequence"/>
</dbReference>